<proteinExistence type="predicted"/>
<protein>
    <submittedName>
        <fullName evidence="1">Uncharacterized protein</fullName>
    </submittedName>
</protein>
<dbReference type="AlphaFoldDB" id="A4U3C0"/>
<gene>
    <name evidence="1" type="ORF">MGR_0233</name>
</gene>
<sequence length="103" mass="11695">MVCSGNNLLRQICRKKFFIPWCIFRKLYYSEGVRAEREFGDCLRRRHRVGIFQGKGQDQCGLWRCFHPACATTSARWPGSPCTCVTYALVNGTDNAVVKTGGK</sequence>
<name>A4U3C0_9PROT</name>
<dbReference type="EMBL" id="CU459003">
    <property type="protein sequence ID" value="CAM77377.1"/>
    <property type="molecule type" value="Genomic_DNA"/>
</dbReference>
<reference evidence="1" key="1">
    <citation type="journal article" date="2007" name="J. Bacteriol.">
        <title>Comparative genome analysis of four magnetotactic bacteria reveals a complex set of group-specific genes implicated in magnetosome biomineralization and function.</title>
        <authorList>
            <person name="Richter M."/>
            <person name="Kube M."/>
            <person name="Bazylinski D.A."/>
            <person name="Lombardot T."/>
            <person name="Gloeckner F.O."/>
            <person name="Reinhardt R."/>
            <person name="Schueler D."/>
        </authorList>
    </citation>
    <scope>NUCLEOTIDE SEQUENCE</scope>
    <source>
        <strain evidence="1">MSR-1</strain>
    </source>
</reference>
<organism evidence="1">
    <name type="scientific">Magnetospirillum gryphiswaldense</name>
    <dbReference type="NCBI Taxonomy" id="55518"/>
    <lineage>
        <taxon>Bacteria</taxon>
        <taxon>Pseudomonadati</taxon>
        <taxon>Pseudomonadota</taxon>
        <taxon>Alphaproteobacteria</taxon>
        <taxon>Rhodospirillales</taxon>
        <taxon>Rhodospirillaceae</taxon>
        <taxon>Magnetospirillum</taxon>
    </lineage>
</organism>
<evidence type="ECO:0000313" key="1">
    <source>
        <dbReference type="EMBL" id="CAM77377.1"/>
    </source>
</evidence>
<accession>A4U3C0</accession>